<keyword evidence="3" id="KW-0131">Cell cycle</keyword>
<dbReference type="Ensembl" id="ENSONIT00000055201.1">
    <property type="protein sequence ID" value="ENSONIP00000037506.1"/>
    <property type="gene ID" value="ENSONIG00000019201.2"/>
</dbReference>
<organism evidence="6 7">
    <name type="scientific">Oreochromis niloticus</name>
    <name type="common">Nile tilapia</name>
    <name type="synonym">Tilapia nilotica</name>
    <dbReference type="NCBI Taxonomy" id="8128"/>
    <lineage>
        <taxon>Eukaryota</taxon>
        <taxon>Metazoa</taxon>
        <taxon>Chordata</taxon>
        <taxon>Craniata</taxon>
        <taxon>Vertebrata</taxon>
        <taxon>Euteleostomi</taxon>
        <taxon>Actinopterygii</taxon>
        <taxon>Neopterygii</taxon>
        <taxon>Teleostei</taxon>
        <taxon>Neoteleostei</taxon>
        <taxon>Acanthomorphata</taxon>
        <taxon>Ovalentaria</taxon>
        <taxon>Cichlomorphae</taxon>
        <taxon>Cichliformes</taxon>
        <taxon>Cichlidae</taxon>
        <taxon>African cichlids</taxon>
        <taxon>Pseudocrenilabrinae</taxon>
        <taxon>Oreochromini</taxon>
        <taxon>Oreochromis</taxon>
    </lineage>
</organism>
<evidence type="ECO:0000313" key="7">
    <source>
        <dbReference type="Proteomes" id="UP000005207"/>
    </source>
</evidence>
<dbReference type="PANTHER" id="PTHR22940">
    <property type="entry name" value="TIMEOUT/TIMELESS-2"/>
    <property type="match status" value="1"/>
</dbReference>
<dbReference type="GO" id="GO:0043111">
    <property type="term" value="P:replication fork arrest"/>
    <property type="evidence" value="ECO:0007669"/>
    <property type="project" value="TreeGrafter"/>
</dbReference>
<name>A0A669BSV6_ORENI</name>
<keyword evidence="2" id="KW-0539">Nucleus</keyword>
<dbReference type="Pfam" id="PF04821">
    <property type="entry name" value="TIMELESS"/>
    <property type="match status" value="1"/>
</dbReference>
<gene>
    <name evidence="6" type="primary">TIMELESS</name>
    <name evidence="6" type="synonym">timeless</name>
</gene>
<dbReference type="GO" id="GO:0003677">
    <property type="term" value="F:DNA binding"/>
    <property type="evidence" value="ECO:0007669"/>
    <property type="project" value="TreeGrafter"/>
</dbReference>
<comment type="subcellular location">
    <subcellularLocation>
        <location evidence="1">Nucleus</location>
    </subcellularLocation>
</comment>
<evidence type="ECO:0000256" key="3">
    <source>
        <dbReference type="ARBA" id="ARBA00023306"/>
    </source>
</evidence>
<dbReference type="InterPro" id="IPR006906">
    <property type="entry name" value="Timeless_N"/>
</dbReference>
<protein>
    <submittedName>
        <fullName evidence="6">Timeless circadian clock</fullName>
    </submittedName>
</protein>
<evidence type="ECO:0000256" key="1">
    <source>
        <dbReference type="ARBA" id="ARBA00004123"/>
    </source>
</evidence>
<keyword evidence="7" id="KW-1185">Reference proteome</keyword>
<evidence type="ECO:0000256" key="2">
    <source>
        <dbReference type="ARBA" id="ARBA00023242"/>
    </source>
</evidence>
<dbReference type="GO" id="GO:0000076">
    <property type="term" value="P:DNA replication checkpoint signaling"/>
    <property type="evidence" value="ECO:0007669"/>
    <property type="project" value="TreeGrafter"/>
</dbReference>
<dbReference type="GeneTree" id="ENSGT00390000015124"/>
<evidence type="ECO:0000313" key="6">
    <source>
        <dbReference type="Ensembl" id="ENSONIP00000037506.1"/>
    </source>
</evidence>
<dbReference type="InterPro" id="IPR044998">
    <property type="entry name" value="Timeless"/>
</dbReference>
<proteinExistence type="predicted"/>
<accession>A0A669BSV6</accession>
<evidence type="ECO:0000259" key="5">
    <source>
        <dbReference type="Pfam" id="PF04821"/>
    </source>
</evidence>
<dbReference type="PANTHER" id="PTHR22940:SF4">
    <property type="entry name" value="PROTEIN TIMELESS HOMOLOG"/>
    <property type="match status" value="1"/>
</dbReference>
<feature type="compositionally biased region" description="Basic and acidic residues" evidence="4">
    <location>
        <begin position="237"/>
        <end position="262"/>
    </location>
</feature>
<dbReference type="GO" id="GO:0006281">
    <property type="term" value="P:DNA repair"/>
    <property type="evidence" value="ECO:0007669"/>
    <property type="project" value="TreeGrafter"/>
</dbReference>
<feature type="region of interest" description="Disordered" evidence="4">
    <location>
        <begin position="232"/>
        <end position="268"/>
    </location>
</feature>
<dbReference type="AlphaFoldDB" id="A0A669BSV6"/>
<reference evidence="6" key="2">
    <citation type="submission" date="2025-08" db="UniProtKB">
        <authorList>
            <consortium name="Ensembl"/>
        </authorList>
    </citation>
    <scope>IDENTIFICATION</scope>
</reference>
<dbReference type="Proteomes" id="UP000005207">
    <property type="component" value="Linkage group LG5"/>
</dbReference>
<sequence>MMNCELLATCSALGYLEGDTYHKEADCLESVKDLIRYLRHEDDARDVRQQLGESQIVQNDLLPIIIQHRQDKALFDACIRLMVNLTQPAMLCFGKVPDDPVFRHHFLQVTSHLQAYKEAFASESVFCILSETLYNLLQLDWEQRQEEDNLLIERILLLVRNVLHVPADPSEEKKVDDDASVHDRVLWAIHMSGFDDLIKFLASAQSEQQWSMHVLEIISLMFRDQTPEALVSAGHARSAEEKKKDSNELEALRQKEHAEKHSRTLQRGTRHSRFGGSFVVQGLKAIGDKDVIYHRNLQNVNYTHDIGKAVRRVPKRHRKAQESGEKRRSALNVRLFLREFCVDFLENCYNRLMYLVKESLIREQTQQHDETYYLWALSFFMAFNRGSCFRADLVSETMSIRAFHFIERNITNYYEMLLTDRKEATSWSRRMHLALKAYQELLLTVNEMDRSEDESIRQSSSVIKSKIGQMRQRLSCLATMSRGMYGGVKVRLSNWT</sequence>
<dbReference type="GO" id="GO:0031298">
    <property type="term" value="C:replication fork protection complex"/>
    <property type="evidence" value="ECO:0007669"/>
    <property type="project" value="TreeGrafter"/>
</dbReference>
<reference evidence="7" key="1">
    <citation type="submission" date="2012-01" db="EMBL/GenBank/DDBJ databases">
        <title>The Genome Sequence of Oreochromis niloticus (Nile Tilapia).</title>
        <authorList>
            <consortium name="Broad Institute Genome Assembly Team"/>
            <consortium name="Broad Institute Sequencing Platform"/>
            <person name="Di Palma F."/>
            <person name="Johnson J."/>
            <person name="Lander E.S."/>
            <person name="Lindblad-Toh K."/>
        </authorList>
    </citation>
    <scope>NUCLEOTIDE SEQUENCE [LARGE SCALE GENOMIC DNA]</scope>
</reference>
<feature type="domain" description="Timeless N-terminal" evidence="5">
    <location>
        <begin position="20"/>
        <end position="280"/>
    </location>
</feature>
<reference evidence="6" key="3">
    <citation type="submission" date="2025-09" db="UniProtKB">
        <authorList>
            <consortium name="Ensembl"/>
        </authorList>
    </citation>
    <scope>IDENTIFICATION</scope>
</reference>
<evidence type="ECO:0000256" key="4">
    <source>
        <dbReference type="SAM" id="MobiDB-lite"/>
    </source>
</evidence>